<evidence type="ECO:0000313" key="8">
    <source>
        <dbReference type="Proteomes" id="UP001056386"/>
    </source>
</evidence>
<reference evidence="5 7" key="1">
    <citation type="submission" date="2020-12" db="EMBL/GenBank/DDBJ databases">
        <title>FDA dAtabase for Regulatory Grade micrObial Sequences (FDA-ARGOS): Supporting development and validation of Infectious Disease Dx tests.</title>
        <authorList>
            <person name="Minogue T."/>
            <person name="Wolcott M."/>
            <person name="Wasieloski L."/>
            <person name="Aguilar W."/>
            <person name="Moore D."/>
            <person name="Jaissle J."/>
            <person name="Tallon L."/>
            <person name="Sadzewicz L."/>
            <person name="Zhao X."/>
            <person name="Boylan J."/>
            <person name="Ott S."/>
            <person name="Bowen H."/>
            <person name="Vavikolanu K."/>
            <person name="Mehta A."/>
            <person name="Aluvathingal J."/>
            <person name="Nadendla S."/>
            <person name="Yan Y."/>
            <person name="Sichtig H."/>
        </authorList>
    </citation>
    <scope>NUCLEOTIDE SEQUENCE [LARGE SCALE GENOMIC DNA]</scope>
    <source>
        <strain evidence="5 7">FDAARGOS_949</strain>
    </source>
</reference>
<comment type="catalytic activity">
    <reaction evidence="4">
        <text>[glutaredoxin]-dithiol + arsenate + glutathione + H(+) = glutathionyl-S-S-[glutaredoxin] + arsenite + H2O</text>
        <dbReference type="Rhea" id="RHEA:22016"/>
        <dbReference type="Rhea" id="RHEA-COMP:10729"/>
        <dbReference type="Rhea" id="RHEA-COMP:17668"/>
        <dbReference type="ChEBI" id="CHEBI:15377"/>
        <dbReference type="ChEBI" id="CHEBI:15378"/>
        <dbReference type="ChEBI" id="CHEBI:29242"/>
        <dbReference type="ChEBI" id="CHEBI:29950"/>
        <dbReference type="ChEBI" id="CHEBI:48597"/>
        <dbReference type="ChEBI" id="CHEBI:57925"/>
        <dbReference type="ChEBI" id="CHEBI:146199"/>
        <dbReference type="EC" id="1.20.4.1"/>
    </reaction>
</comment>
<dbReference type="CDD" id="cd03034">
    <property type="entry name" value="ArsC_ArsC"/>
    <property type="match status" value="1"/>
</dbReference>
<dbReference type="InterPro" id="IPR006659">
    <property type="entry name" value="Arsenate_reductase"/>
</dbReference>
<dbReference type="NCBIfam" id="TIGR00014">
    <property type="entry name" value="arsC"/>
    <property type="match status" value="1"/>
</dbReference>
<dbReference type="EC" id="1.20.4.1" evidence="4"/>
<dbReference type="Proteomes" id="UP001056386">
    <property type="component" value="Chromosome 2"/>
</dbReference>
<dbReference type="InterPro" id="IPR006660">
    <property type="entry name" value="Arsenate_reductase-like"/>
</dbReference>
<gene>
    <name evidence="5" type="primary">arsC</name>
    <name evidence="5" type="ORF">I6H06_04800</name>
    <name evidence="6" type="ORF">NFI99_12105</name>
</gene>
<keyword evidence="2 4" id="KW-0560">Oxidoreductase</keyword>
<evidence type="ECO:0000256" key="1">
    <source>
        <dbReference type="ARBA" id="ARBA00007198"/>
    </source>
</evidence>
<organism evidence="5 7">
    <name type="scientific">Burkholderia glumae</name>
    <name type="common">Pseudomonas glumae</name>
    <dbReference type="NCBI Taxonomy" id="337"/>
    <lineage>
        <taxon>Bacteria</taxon>
        <taxon>Pseudomonadati</taxon>
        <taxon>Pseudomonadota</taxon>
        <taxon>Betaproteobacteria</taxon>
        <taxon>Burkholderiales</taxon>
        <taxon>Burkholderiaceae</taxon>
        <taxon>Burkholderia</taxon>
    </lineage>
</organism>
<dbReference type="PANTHER" id="PTHR30041:SF4">
    <property type="entry name" value="ARSENATE REDUCTASE"/>
    <property type="match status" value="1"/>
</dbReference>
<dbReference type="Proteomes" id="UP000594892">
    <property type="component" value="Chromosome 1"/>
</dbReference>
<sequence length="121" mass="13496">MITIYHNPRCSKSRETLALLDTLNTSGEPVEVVEYLKAALTVAELKALHRQLDRPLLEMVRDNEAPFQELGLDRADLDDEALYQAIADHPVLLQRPIVVRGGKAVIGRPPEAVRVLFAPTM</sequence>
<evidence type="ECO:0000313" key="7">
    <source>
        <dbReference type="Proteomes" id="UP000594892"/>
    </source>
</evidence>
<dbReference type="GeneID" id="45693711"/>
<dbReference type="EMBL" id="CP099583">
    <property type="protein sequence ID" value="USS42910.1"/>
    <property type="molecule type" value="Genomic_DNA"/>
</dbReference>
<dbReference type="AlphaFoldDB" id="A0AAP9XYF6"/>
<evidence type="ECO:0000256" key="3">
    <source>
        <dbReference type="PROSITE-ProRule" id="PRU01282"/>
    </source>
</evidence>
<dbReference type="PROSITE" id="PS51353">
    <property type="entry name" value="ARSC"/>
    <property type="match status" value="1"/>
</dbReference>
<dbReference type="EMBL" id="CP065600">
    <property type="protein sequence ID" value="QPQ91051.1"/>
    <property type="molecule type" value="Genomic_DNA"/>
</dbReference>
<evidence type="ECO:0000256" key="4">
    <source>
        <dbReference type="RuleBase" id="RU362029"/>
    </source>
</evidence>
<protein>
    <recommendedName>
        <fullName evidence="4">Arsenate reductase</fullName>
        <ecNumber evidence="4">1.20.4.1</ecNumber>
    </recommendedName>
</protein>
<dbReference type="Gene3D" id="3.40.30.10">
    <property type="entry name" value="Glutaredoxin"/>
    <property type="match status" value="1"/>
</dbReference>
<evidence type="ECO:0000256" key="2">
    <source>
        <dbReference type="ARBA" id="ARBA00023002"/>
    </source>
</evidence>
<dbReference type="Pfam" id="PF03960">
    <property type="entry name" value="ArsC"/>
    <property type="match status" value="1"/>
</dbReference>
<evidence type="ECO:0000313" key="5">
    <source>
        <dbReference type="EMBL" id="QPQ91051.1"/>
    </source>
</evidence>
<dbReference type="RefSeq" id="WP_035979475.1">
    <property type="nucleotide sequence ID" value="NZ_CP021075.1"/>
</dbReference>
<dbReference type="PANTHER" id="PTHR30041">
    <property type="entry name" value="ARSENATE REDUCTASE"/>
    <property type="match status" value="1"/>
</dbReference>
<reference evidence="6" key="2">
    <citation type="submission" date="2022-06" db="EMBL/GenBank/DDBJ databases">
        <title>Draft genome sequence of Burkholderia glumae strain GR20004 isolated from rice panicle showing bacterial panicle blight.</title>
        <authorList>
            <person name="Choi S.Y."/>
            <person name="Lee Y.H."/>
        </authorList>
    </citation>
    <scope>NUCLEOTIDE SEQUENCE</scope>
    <source>
        <strain evidence="6">GR20004</strain>
    </source>
</reference>
<dbReference type="GO" id="GO:0008794">
    <property type="term" value="F:arsenate reductase (glutaredoxin) activity"/>
    <property type="evidence" value="ECO:0007669"/>
    <property type="project" value="UniProtKB-UniRule"/>
</dbReference>
<name>A0AAP9XYF6_BURGL</name>
<dbReference type="SUPFAM" id="SSF52833">
    <property type="entry name" value="Thioredoxin-like"/>
    <property type="match status" value="1"/>
</dbReference>
<accession>A0AAP9XYF6</accession>
<dbReference type="InterPro" id="IPR036249">
    <property type="entry name" value="Thioredoxin-like_sf"/>
</dbReference>
<evidence type="ECO:0000313" key="6">
    <source>
        <dbReference type="EMBL" id="USS42910.1"/>
    </source>
</evidence>
<comment type="similarity">
    <text evidence="1 3 4">Belongs to the ArsC family.</text>
</comment>
<proteinExistence type="inferred from homology"/>
<keyword evidence="8" id="KW-1185">Reference proteome</keyword>